<name>A0A9P0HPD0_NEZVI</name>
<evidence type="ECO:0000256" key="10">
    <source>
        <dbReference type="RuleBase" id="RU351113"/>
    </source>
</evidence>
<feature type="transmembrane region" description="Helical" evidence="10">
    <location>
        <begin position="162"/>
        <end position="180"/>
    </location>
</feature>
<dbReference type="AlphaFoldDB" id="A0A9P0HPD0"/>
<dbReference type="OrthoDB" id="6617147at2759"/>
<keyword evidence="2" id="KW-1003">Cell membrane</keyword>
<evidence type="ECO:0000256" key="7">
    <source>
        <dbReference type="ARBA" id="ARBA00023136"/>
    </source>
</evidence>
<comment type="subcellular location">
    <subcellularLocation>
        <location evidence="1 10">Cell membrane</location>
        <topology evidence="1 10">Multi-pass membrane protein</topology>
    </subcellularLocation>
</comment>
<evidence type="ECO:0000256" key="8">
    <source>
        <dbReference type="ARBA" id="ARBA00023170"/>
    </source>
</evidence>
<dbReference type="Pfam" id="PF02949">
    <property type="entry name" value="7tm_6"/>
    <property type="match status" value="1"/>
</dbReference>
<evidence type="ECO:0000256" key="2">
    <source>
        <dbReference type="ARBA" id="ARBA00022475"/>
    </source>
</evidence>
<evidence type="ECO:0000256" key="3">
    <source>
        <dbReference type="ARBA" id="ARBA00022606"/>
    </source>
</evidence>
<dbReference type="PANTHER" id="PTHR21137:SF35">
    <property type="entry name" value="ODORANT RECEPTOR 19A-RELATED"/>
    <property type="match status" value="1"/>
</dbReference>
<keyword evidence="7 10" id="KW-0472">Membrane</keyword>
<dbReference type="GO" id="GO:0007165">
    <property type="term" value="P:signal transduction"/>
    <property type="evidence" value="ECO:0007669"/>
    <property type="project" value="UniProtKB-KW"/>
</dbReference>
<gene>
    <name evidence="11" type="ORF">NEZAVI_LOCUS14413</name>
</gene>
<protein>
    <recommendedName>
        <fullName evidence="10">Odorant receptor</fullName>
    </recommendedName>
</protein>
<dbReference type="EMBL" id="OV725082">
    <property type="protein sequence ID" value="CAH1406485.1"/>
    <property type="molecule type" value="Genomic_DNA"/>
</dbReference>
<feature type="transmembrane region" description="Helical" evidence="10">
    <location>
        <begin position="187"/>
        <end position="205"/>
    </location>
</feature>
<dbReference type="GO" id="GO:0005549">
    <property type="term" value="F:odorant binding"/>
    <property type="evidence" value="ECO:0007669"/>
    <property type="project" value="InterPro"/>
</dbReference>
<dbReference type="GO" id="GO:0004984">
    <property type="term" value="F:olfactory receptor activity"/>
    <property type="evidence" value="ECO:0007669"/>
    <property type="project" value="InterPro"/>
</dbReference>
<accession>A0A9P0HPD0</accession>
<comment type="similarity">
    <text evidence="10">Belongs to the insect chemoreceptor superfamily. Heteromeric odorant receptor channel (TC 1.A.69) family.</text>
</comment>
<feature type="transmembrane region" description="Helical" evidence="10">
    <location>
        <begin position="243"/>
        <end position="265"/>
    </location>
</feature>
<keyword evidence="4 10" id="KW-0812">Transmembrane</keyword>
<evidence type="ECO:0000313" key="12">
    <source>
        <dbReference type="Proteomes" id="UP001152798"/>
    </source>
</evidence>
<keyword evidence="5 10" id="KW-0552">Olfaction</keyword>
<keyword evidence="8 10" id="KW-0675">Receptor</keyword>
<evidence type="ECO:0000256" key="6">
    <source>
        <dbReference type="ARBA" id="ARBA00022989"/>
    </source>
</evidence>
<organism evidence="11 12">
    <name type="scientific">Nezara viridula</name>
    <name type="common">Southern green stink bug</name>
    <name type="synonym">Cimex viridulus</name>
    <dbReference type="NCBI Taxonomy" id="85310"/>
    <lineage>
        <taxon>Eukaryota</taxon>
        <taxon>Metazoa</taxon>
        <taxon>Ecdysozoa</taxon>
        <taxon>Arthropoda</taxon>
        <taxon>Hexapoda</taxon>
        <taxon>Insecta</taxon>
        <taxon>Pterygota</taxon>
        <taxon>Neoptera</taxon>
        <taxon>Paraneoptera</taxon>
        <taxon>Hemiptera</taxon>
        <taxon>Heteroptera</taxon>
        <taxon>Panheteroptera</taxon>
        <taxon>Pentatomomorpha</taxon>
        <taxon>Pentatomoidea</taxon>
        <taxon>Pentatomidae</taxon>
        <taxon>Pentatominae</taxon>
        <taxon>Nezara</taxon>
    </lineage>
</organism>
<evidence type="ECO:0000256" key="4">
    <source>
        <dbReference type="ARBA" id="ARBA00022692"/>
    </source>
</evidence>
<keyword evidence="9 10" id="KW-0807">Transducer</keyword>
<proteinExistence type="inferred from homology"/>
<dbReference type="GO" id="GO:0005886">
    <property type="term" value="C:plasma membrane"/>
    <property type="evidence" value="ECO:0007669"/>
    <property type="project" value="UniProtKB-SubCell"/>
</dbReference>
<feature type="transmembrane region" description="Helical" evidence="10">
    <location>
        <begin position="359"/>
        <end position="380"/>
    </location>
</feature>
<evidence type="ECO:0000256" key="9">
    <source>
        <dbReference type="ARBA" id="ARBA00023224"/>
    </source>
</evidence>
<feature type="transmembrane region" description="Helical" evidence="10">
    <location>
        <begin position="120"/>
        <end position="142"/>
    </location>
</feature>
<keyword evidence="6 10" id="KW-1133">Transmembrane helix</keyword>
<evidence type="ECO:0000313" key="11">
    <source>
        <dbReference type="EMBL" id="CAH1406485.1"/>
    </source>
</evidence>
<sequence>MPTPWIDKSASTWRLFNLVYDILLMALVAYILNCYFYTIMTMYIPFQDLCGLGVSTSNYLSGFLATIHQWRFRDRLKRLTDKMDNIAKDIIRSGLGKEKSFLRLYHKNAKLMSFLVEYSLILGTIPTLIYCLSVPVLDWFAGQYRSHFPVLIESPFDERAPIVYEVVVLLVAACMITSICKKVVTDCLFISLFKMEIAFLKYLSLAMTSMKKDFLIGDNAFIDKKLKLWIKLHQSVLKSVDELILISSPVVIIYYVTVISIVVCGTFVQIMKDNENLLQSLTITVFISITLVYYFLWANTADQLTAEAQNLAQVAYDTPWYRMQKGHSSLVRMVIMMSSRPIRLTAYRAPVFLLNRENYAAFVVSAISAFVTFCQMKALYG</sequence>
<reference evidence="11" key="1">
    <citation type="submission" date="2022-01" db="EMBL/GenBank/DDBJ databases">
        <authorList>
            <person name="King R."/>
        </authorList>
    </citation>
    <scope>NUCLEOTIDE SEQUENCE</scope>
</reference>
<evidence type="ECO:0000256" key="5">
    <source>
        <dbReference type="ARBA" id="ARBA00022725"/>
    </source>
</evidence>
<keyword evidence="3 10" id="KW-0716">Sensory transduction</keyword>
<dbReference type="Proteomes" id="UP001152798">
    <property type="component" value="Chromosome 6"/>
</dbReference>
<dbReference type="PANTHER" id="PTHR21137">
    <property type="entry name" value="ODORANT RECEPTOR"/>
    <property type="match status" value="1"/>
</dbReference>
<feature type="transmembrane region" description="Helical" evidence="10">
    <location>
        <begin position="18"/>
        <end position="40"/>
    </location>
</feature>
<evidence type="ECO:0000256" key="1">
    <source>
        <dbReference type="ARBA" id="ARBA00004651"/>
    </source>
</evidence>
<dbReference type="InterPro" id="IPR004117">
    <property type="entry name" value="7tm6_olfct_rcpt"/>
</dbReference>
<keyword evidence="12" id="KW-1185">Reference proteome</keyword>
<feature type="transmembrane region" description="Helical" evidence="10">
    <location>
        <begin position="277"/>
        <end position="296"/>
    </location>
</feature>